<evidence type="ECO:0000256" key="8">
    <source>
        <dbReference type="ARBA" id="ARBA00022824"/>
    </source>
</evidence>
<accession>A0A433A2Y9</accession>
<dbReference type="SUPFAM" id="SSF53756">
    <property type="entry name" value="UDP-Glycosyltransferase/glycogen phosphorylase"/>
    <property type="match status" value="1"/>
</dbReference>
<dbReference type="Proteomes" id="UP000268093">
    <property type="component" value="Unassembled WGS sequence"/>
</dbReference>
<evidence type="ECO:0000256" key="13">
    <source>
        <dbReference type="ARBA" id="ARBA00031566"/>
    </source>
</evidence>
<keyword evidence="5" id="KW-0328">Glycosyltransferase</keyword>
<reference evidence="17 18" key="1">
    <citation type="journal article" date="2018" name="New Phytol.">
        <title>Phylogenomics of Endogonaceae and evolution of mycorrhizas within Mucoromycota.</title>
        <authorList>
            <person name="Chang Y."/>
            <person name="Desiro A."/>
            <person name="Na H."/>
            <person name="Sandor L."/>
            <person name="Lipzen A."/>
            <person name="Clum A."/>
            <person name="Barry K."/>
            <person name="Grigoriev I.V."/>
            <person name="Martin F.M."/>
            <person name="Stajich J.E."/>
            <person name="Smith M.E."/>
            <person name="Bonito G."/>
            <person name="Spatafora J.W."/>
        </authorList>
    </citation>
    <scope>NUCLEOTIDE SEQUENCE [LARGE SCALE GENOMIC DNA]</scope>
    <source>
        <strain evidence="17 18">GMNB39</strain>
    </source>
</reference>
<dbReference type="OrthoDB" id="614844at2759"/>
<evidence type="ECO:0000256" key="2">
    <source>
        <dbReference type="ARBA" id="ARBA00004922"/>
    </source>
</evidence>
<evidence type="ECO:0000256" key="15">
    <source>
        <dbReference type="ARBA" id="ARBA00045071"/>
    </source>
</evidence>
<dbReference type="GO" id="GO:0005789">
    <property type="term" value="C:endoplasmic reticulum membrane"/>
    <property type="evidence" value="ECO:0007669"/>
    <property type="project" value="UniProtKB-SubCell"/>
</dbReference>
<dbReference type="AlphaFoldDB" id="A0A433A2Y9"/>
<keyword evidence="18" id="KW-1185">Reference proteome</keyword>
<evidence type="ECO:0000256" key="5">
    <source>
        <dbReference type="ARBA" id="ARBA00022676"/>
    </source>
</evidence>
<comment type="pathway">
    <text evidence="2">Protein modification; protein glycosylation.</text>
</comment>
<keyword evidence="6 17" id="KW-0808">Transferase</keyword>
<comment type="function">
    <text evidence="11">Participates in the formation of the lipid-linked precursor oligosaccharide for N-glycosylation. Involved in assembling the dolichol-pyrophosphate-GlcNAc(2)-Man(5) intermediate on the cytoplasmic surface of the ER.</text>
</comment>
<dbReference type="GO" id="GO:0004578">
    <property type="term" value="F:chitobiosyldiphosphodolichol beta-mannosyltransferase activity"/>
    <property type="evidence" value="ECO:0007669"/>
    <property type="project" value="UniProtKB-EC"/>
</dbReference>
<keyword evidence="9" id="KW-1133">Transmembrane helix</keyword>
<sequence>MPSLGISIRNIHFLLNRSPFQFLKRIEFSKAIESQILNARDFLGDISQPETTLLTIKHTSTTDAEYRTDRPQLIVSSTSWTEDEDFTILLDAMQKYETVAAASVDPATYPKLLFVITGKGSLKTYYEQKISKMQLNRTRIVTLWLEMIDYPLLLGSADLGISLHKSTSGMDLPMKVVDMFGCGLPVCALGFDCIDELVHNDENGLIFKDAAQLSEHHNGFVIPDVDCVLKIFLSLFSFAGSLRHSCLFKETRVSARKCHLRTPAGKLGEELEGAVAQAVH</sequence>
<evidence type="ECO:0000256" key="7">
    <source>
        <dbReference type="ARBA" id="ARBA00022692"/>
    </source>
</evidence>
<dbReference type="EMBL" id="RBNI01018651">
    <property type="protein sequence ID" value="RUO97061.1"/>
    <property type="molecule type" value="Genomic_DNA"/>
</dbReference>
<dbReference type="Pfam" id="PF00534">
    <property type="entry name" value="Glycos_transf_1"/>
    <property type="match status" value="1"/>
</dbReference>
<evidence type="ECO:0000256" key="10">
    <source>
        <dbReference type="ARBA" id="ARBA00023136"/>
    </source>
</evidence>
<gene>
    <name evidence="17" type="ORF">BC936DRAFT_141051</name>
</gene>
<keyword evidence="8" id="KW-0256">Endoplasmic reticulum</keyword>
<evidence type="ECO:0000256" key="12">
    <source>
        <dbReference type="ARBA" id="ARBA00031434"/>
    </source>
</evidence>
<name>A0A433A2Y9_9FUNG</name>
<dbReference type="Gene3D" id="3.40.50.2000">
    <property type="entry name" value="Glycogen Phosphorylase B"/>
    <property type="match status" value="1"/>
</dbReference>
<evidence type="ECO:0000256" key="1">
    <source>
        <dbReference type="ARBA" id="ARBA00004389"/>
    </source>
</evidence>
<feature type="domain" description="Glycosyl transferase family 1" evidence="16">
    <location>
        <begin position="81"/>
        <end position="210"/>
    </location>
</feature>
<proteinExistence type="predicted"/>
<organism evidence="17 18">
    <name type="scientific">Jimgerdemannia flammicorona</name>
    <dbReference type="NCBI Taxonomy" id="994334"/>
    <lineage>
        <taxon>Eukaryota</taxon>
        <taxon>Fungi</taxon>
        <taxon>Fungi incertae sedis</taxon>
        <taxon>Mucoromycota</taxon>
        <taxon>Mucoromycotina</taxon>
        <taxon>Endogonomycetes</taxon>
        <taxon>Endogonales</taxon>
        <taxon>Endogonaceae</taxon>
        <taxon>Jimgerdemannia</taxon>
    </lineage>
</organism>
<evidence type="ECO:0000313" key="17">
    <source>
        <dbReference type="EMBL" id="RUO97061.1"/>
    </source>
</evidence>
<dbReference type="InterPro" id="IPR026051">
    <property type="entry name" value="ALG1-like"/>
</dbReference>
<comment type="catalytic activity">
    <reaction evidence="15">
        <text>an N,N'-diacetylchitobiosyl-diphospho-di-trans,poly-cis-dolichol + GDP-alpha-D-mannose = a beta-D-Man-(1-&gt;4)-beta-D-GlcNAc-(1-&gt;4)-alpha-D-GlcNAc-diphospho-di-trans,poly-cis-dolichol + GDP + H(+)</text>
        <dbReference type="Rhea" id="RHEA:13865"/>
        <dbReference type="Rhea" id="RHEA-COMP:19510"/>
        <dbReference type="Rhea" id="RHEA-COMP:19511"/>
        <dbReference type="ChEBI" id="CHEBI:15378"/>
        <dbReference type="ChEBI" id="CHEBI:57269"/>
        <dbReference type="ChEBI" id="CHEBI:57527"/>
        <dbReference type="ChEBI" id="CHEBI:58189"/>
        <dbReference type="ChEBI" id="CHEBI:58472"/>
        <dbReference type="EC" id="2.4.1.142"/>
    </reaction>
    <physiologicalReaction direction="left-to-right" evidence="15">
        <dbReference type="Rhea" id="RHEA:13866"/>
    </physiologicalReaction>
</comment>
<dbReference type="PANTHER" id="PTHR13036:SF0">
    <property type="entry name" value="CHITOBIOSYLDIPHOSPHODOLICHOL BETA-MANNOSYLTRANSFERASE"/>
    <property type="match status" value="1"/>
</dbReference>
<evidence type="ECO:0000313" key="18">
    <source>
        <dbReference type="Proteomes" id="UP000268093"/>
    </source>
</evidence>
<keyword evidence="7" id="KW-0812">Transmembrane</keyword>
<comment type="subcellular location">
    <subcellularLocation>
        <location evidence="1">Endoplasmic reticulum membrane</location>
        <topology evidence="1">Single-pass membrane protein</topology>
    </subcellularLocation>
</comment>
<evidence type="ECO:0000256" key="3">
    <source>
        <dbReference type="ARBA" id="ARBA00012611"/>
    </source>
</evidence>
<keyword evidence="10" id="KW-0472">Membrane</keyword>
<evidence type="ECO:0000256" key="14">
    <source>
        <dbReference type="ARBA" id="ARBA00033088"/>
    </source>
</evidence>
<evidence type="ECO:0000256" key="9">
    <source>
        <dbReference type="ARBA" id="ARBA00022989"/>
    </source>
</evidence>
<evidence type="ECO:0000259" key="16">
    <source>
        <dbReference type="Pfam" id="PF00534"/>
    </source>
</evidence>
<comment type="caution">
    <text evidence="17">The sequence shown here is derived from an EMBL/GenBank/DDBJ whole genome shotgun (WGS) entry which is preliminary data.</text>
</comment>
<dbReference type="EC" id="2.4.1.142" evidence="3"/>
<evidence type="ECO:0000256" key="4">
    <source>
        <dbReference type="ARBA" id="ARBA00015841"/>
    </source>
</evidence>
<dbReference type="PANTHER" id="PTHR13036">
    <property type="entry name" value="BETA1,4 MANNOSYLTRANSFERASE"/>
    <property type="match status" value="1"/>
</dbReference>
<protein>
    <recommendedName>
        <fullName evidence="4">Chitobiosyldiphosphodolichol beta-mannosyltransferase</fullName>
        <ecNumber evidence="3">2.4.1.142</ecNumber>
    </recommendedName>
    <alternativeName>
        <fullName evidence="13">Beta-1,4-mannosyltransferase</fullName>
    </alternativeName>
    <alternativeName>
        <fullName evidence="14">GDP-Man:GlcNAc2-PP-dolichol mannosyltransferase</fullName>
    </alternativeName>
    <alternativeName>
        <fullName evidence="12">GDP-mannose-dolichol diphosphochitobiose mannosyltransferase</fullName>
    </alternativeName>
</protein>
<evidence type="ECO:0000256" key="11">
    <source>
        <dbReference type="ARBA" id="ARBA00024899"/>
    </source>
</evidence>
<evidence type="ECO:0000256" key="6">
    <source>
        <dbReference type="ARBA" id="ARBA00022679"/>
    </source>
</evidence>
<dbReference type="InterPro" id="IPR001296">
    <property type="entry name" value="Glyco_trans_1"/>
</dbReference>